<keyword evidence="2" id="KW-0863">Zinc-finger</keyword>
<keyword evidence="3" id="KW-0862">Zinc</keyword>
<dbReference type="Pfam" id="PF00628">
    <property type="entry name" value="PHD"/>
    <property type="match status" value="1"/>
</dbReference>
<keyword evidence="6" id="KW-1185">Reference proteome</keyword>
<name>A0A6J8EBZ0_MYTCO</name>
<sequence>MGGNRLAGQQGKKGTPHLLFMSGARGWGLMIRCDECWEWFHGRCVNITPEEAEQIGAYQCRPSLGCKCPWYFCTLRLFFYRWKTQLSTESSREVAQCQPGIKTEAQGREALHPHSCRMTPPRSWEMEVQLVVLVEVEELWGLEYPEVLGKPGPPAEVCGVGGP</sequence>
<dbReference type="EMBL" id="CACVKT020008663">
    <property type="protein sequence ID" value="CAC5416601.1"/>
    <property type="molecule type" value="Genomic_DNA"/>
</dbReference>
<dbReference type="InterPro" id="IPR019787">
    <property type="entry name" value="Znf_PHD-finger"/>
</dbReference>
<reference evidence="5 6" key="1">
    <citation type="submission" date="2020-06" db="EMBL/GenBank/DDBJ databases">
        <authorList>
            <person name="Li R."/>
            <person name="Bekaert M."/>
        </authorList>
    </citation>
    <scope>NUCLEOTIDE SEQUENCE [LARGE SCALE GENOMIC DNA]</scope>
    <source>
        <strain evidence="6">wild</strain>
    </source>
</reference>
<evidence type="ECO:0000256" key="1">
    <source>
        <dbReference type="ARBA" id="ARBA00022723"/>
    </source>
</evidence>
<organism evidence="5 6">
    <name type="scientific">Mytilus coruscus</name>
    <name type="common">Sea mussel</name>
    <dbReference type="NCBI Taxonomy" id="42192"/>
    <lineage>
        <taxon>Eukaryota</taxon>
        <taxon>Metazoa</taxon>
        <taxon>Spiralia</taxon>
        <taxon>Lophotrochozoa</taxon>
        <taxon>Mollusca</taxon>
        <taxon>Bivalvia</taxon>
        <taxon>Autobranchia</taxon>
        <taxon>Pteriomorphia</taxon>
        <taxon>Mytilida</taxon>
        <taxon>Mytiloidea</taxon>
        <taxon>Mytilidae</taxon>
        <taxon>Mytilinae</taxon>
        <taxon>Mytilus</taxon>
    </lineage>
</organism>
<feature type="domain" description="PHD-type" evidence="4">
    <location>
        <begin position="29"/>
        <end position="61"/>
    </location>
</feature>
<accession>A0A6J8EBZ0</accession>
<proteinExistence type="predicted"/>
<evidence type="ECO:0000259" key="4">
    <source>
        <dbReference type="Pfam" id="PF00628"/>
    </source>
</evidence>
<dbReference type="SUPFAM" id="SSF57903">
    <property type="entry name" value="FYVE/PHD zinc finger"/>
    <property type="match status" value="1"/>
</dbReference>
<evidence type="ECO:0000256" key="2">
    <source>
        <dbReference type="ARBA" id="ARBA00022771"/>
    </source>
</evidence>
<dbReference type="AlphaFoldDB" id="A0A6J8EBZ0"/>
<dbReference type="Proteomes" id="UP000507470">
    <property type="component" value="Unassembled WGS sequence"/>
</dbReference>
<keyword evidence="1" id="KW-0479">Metal-binding</keyword>
<evidence type="ECO:0000256" key="3">
    <source>
        <dbReference type="ARBA" id="ARBA00022833"/>
    </source>
</evidence>
<gene>
    <name evidence="5" type="ORF">MCOR_49201</name>
</gene>
<dbReference type="InterPro" id="IPR013083">
    <property type="entry name" value="Znf_RING/FYVE/PHD"/>
</dbReference>
<evidence type="ECO:0000313" key="6">
    <source>
        <dbReference type="Proteomes" id="UP000507470"/>
    </source>
</evidence>
<dbReference type="GO" id="GO:0008270">
    <property type="term" value="F:zinc ion binding"/>
    <property type="evidence" value="ECO:0007669"/>
    <property type="project" value="UniProtKB-KW"/>
</dbReference>
<evidence type="ECO:0000313" key="5">
    <source>
        <dbReference type="EMBL" id="CAC5416601.1"/>
    </source>
</evidence>
<dbReference type="Gene3D" id="3.30.40.10">
    <property type="entry name" value="Zinc/RING finger domain, C3HC4 (zinc finger)"/>
    <property type="match status" value="1"/>
</dbReference>
<dbReference type="InterPro" id="IPR011011">
    <property type="entry name" value="Znf_FYVE_PHD"/>
</dbReference>
<dbReference type="OrthoDB" id="6161983at2759"/>
<protein>
    <recommendedName>
        <fullName evidence="4">PHD-type domain-containing protein</fullName>
    </recommendedName>
</protein>